<dbReference type="OrthoDB" id="5237293at2759"/>
<feature type="compositionally biased region" description="Polar residues" evidence="1">
    <location>
        <begin position="163"/>
        <end position="187"/>
    </location>
</feature>
<accession>A0A507AWN4</accession>
<dbReference type="STRING" id="1093900.A0A507AWN4"/>
<feature type="region of interest" description="Disordered" evidence="1">
    <location>
        <begin position="340"/>
        <end position="375"/>
    </location>
</feature>
<dbReference type="GeneID" id="41968421"/>
<feature type="compositionally biased region" description="Polar residues" evidence="1">
    <location>
        <begin position="221"/>
        <end position="245"/>
    </location>
</feature>
<evidence type="ECO:0000313" key="2">
    <source>
        <dbReference type="EMBL" id="TPX11156.1"/>
    </source>
</evidence>
<dbReference type="AlphaFoldDB" id="A0A507AWN4"/>
<dbReference type="Proteomes" id="UP000319257">
    <property type="component" value="Unassembled WGS sequence"/>
</dbReference>
<protein>
    <submittedName>
        <fullName evidence="2">Uncharacterized protein</fullName>
    </submittedName>
</protein>
<feature type="compositionally biased region" description="Low complexity" evidence="1">
    <location>
        <begin position="299"/>
        <end position="308"/>
    </location>
</feature>
<organism evidence="2 3">
    <name type="scientific">Thyridium curvatum</name>
    <dbReference type="NCBI Taxonomy" id="1093900"/>
    <lineage>
        <taxon>Eukaryota</taxon>
        <taxon>Fungi</taxon>
        <taxon>Dikarya</taxon>
        <taxon>Ascomycota</taxon>
        <taxon>Pezizomycotina</taxon>
        <taxon>Sordariomycetes</taxon>
        <taxon>Sordariomycetidae</taxon>
        <taxon>Thyridiales</taxon>
        <taxon>Thyridiaceae</taxon>
        <taxon>Thyridium</taxon>
    </lineage>
</organism>
<dbReference type="RefSeq" id="XP_030992867.1">
    <property type="nucleotide sequence ID" value="XM_031144775.1"/>
</dbReference>
<feature type="compositionally biased region" description="Low complexity" evidence="1">
    <location>
        <begin position="25"/>
        <end position="35"/>
    </location>
</feature>
<feature type="compositionally biased region" description="Low complexity" evidence="1">
    <location>
        <begin position="120"/>
        <end position="133"/>
    </location>
</feature>
<feature type="compositionally biased region" description="Low complexity" evidence="1">
    <location>
        <begin position="679"/>
        <end position="688"/>
    </location>
</feature>
<name>A0A507AWN4_9PEZI</name>
<feature type="region of interest" description="Disordered" evidence="1">
    <location>
        <begin position="679"/>
        <end position="699"/>
    </location>
</feature>
<feature type="compositionally biased region" description="Basic residues" evidence="1">
    <location>
        <begin position="787"/>
        <end position="800"/>
    </location>
</feature>
<feature type="compositionally biased region" description="Polar residues" evidence="1">
    <location>
        <begin position="359"/>
        <end position="375"/>
    </location>
</feature>
<gene>
    <name evidence="2" type="ORF">E0L32_000974</name>
</gene>
<feature type="compositionally biased region" description="Pro residues" evidence="1">
    <location>
        <begin position="267"/>
        <end position="276"/>
    </location>
</feature>
<reference evidence="2 3" key="1">
    <citation type="submission" date="2019-06" db="EMBL/GenBank/DDBJ databases">
        <title>Draft genome sequence of the filamentous fungus Phialemoniopsis curvata isolated from diesel fuel.</title>
        <authorList>
            <person name="Varaljay V.A."/>
            <person name="Lyon W.J."/>
            <person name="Crouch A.L."/>
            <person name="Drake C.E."/>
            <person name="Hollomon J.M."/>
            <person name="Nadeau L.J."/>
            <person name="Nunn H.S."/>
            <person name="Stevenson B.S."/>
            <person name="Bojanowski C.L."/>
            <person name="Crookes-Goodson W.J."/>
        </authorList>
    </citation>
    <scope>NUCLEOTIDE SEQUENCE [LARGE SCALE GENOMIC DNA]</scope>
    <source>
        <strain evidence="2 3">D216</strain>
    </source>
</reference>
<evidence type="ECO:0000256" key="1">
    <source>
        <dbReference type="SAM" id="MobiDB-lite"/>
    </source>
</evidence>
<feature type="compositionally biased region" description="Low complexity" evidence="1">
    <location>
        <begin position="453"/>
        <end position="469"/>
    </location>
</feature>
<feature type="region of interest" description="Disordered" evidence="1">
    <location>
        <begin position="787"/>
        <end position="817"/>
    </location>
</feature>
<feature type="compositionally biased region" description="Low complexity" evidence="1">
    <location>
        <begin position="91"/>
        <end position="106"/>
    </location>
</feature>
<proteinExistence type="predicted"/>
<evidence type="ECO:0000313" key="3">
    <source>
        <dbReference type="Proteomes" id="UP000319257"/>
    </source>
</evidence>
<dbReference type="EMBL" id="SKBQ01000004">
    <property type="protein sequence ID" value="TPX11156.1"/>
    <property type="molecule type" value="Genomic_DNA"/>
</dbReference>
<keyword evidence="3" id="KW-1185">Reference proteome</keyword>
<sequence>MYFASPSLPVHQVPPKSARRNASKSAPSSANVSPLASPPPPPTPSGSGRHDAGALLNLLEPAIDGPPSPESIRAFKRQMKRTSVLDKHQSHQTSSSGSASLRSLTSVDRPSWEQAFDGISLSRKSSGRSTSSSMQQHRDRPESVQIFGKTIFNRRGRLRRESSAPNSSGSSLHSNEVAAETTSSTSAKDAFMPSIFGRRRAGKPEAVAEESDTKRKFTISGPYNFQHLTNNDPDTPDESQFSDFSSEALPLGDTGLVAEAHARPPTLRSPPLPPSGFLPRTRSQEQVRVAPPRPPRSPMNPTFNASAAPVPPPRISSRVSMRYDGFDPLESTSLERPLTSGSVFRRPQPLTISEDDTSRQPYHSHSYSHSVATTPTAEKRYSQIFNSVPDESNWPLSCPLTCPSTSTFEAALPDVPEEDEQQQFHFGHRSRISNASNASSLRGSQSVPLLRQFAQAQSSSSQRPSSGGSDTLGRFDLLAAQRALRASCDEGSASTPDPLARESWEDDIDYCYDHEAEADCDYAWDRPSLDIRRDEANSTPVDFSRMISHARNPSFGRLKPPAQGDVPALSPVSQASVTSAQEAITPGTIAPANFSLPRSDGRQSQRFLKVRPVSQASSFKESHGFTLSPSLLIPGSDYHREMLAHEADELSGNHEFPPYKEPTLTMETSTLLVQSRTSASTTASVSERSSSERHISTASASTAMTQLTASTSSLSMEELVVKAEAIGVVEAQPPAALPGRGRGKSLSHIRTMPEVDGPESPVLMMHDTSQGMFSRRSKDDGAAAKLVKKKSSGHFRRQRAKTTSLSTPPPPIQYSPFPAVNMTTSRI</sequence>
<feature type="region of interest" description="Disordered" evidence="1">
    <location>
        <begin position="453"/>
        <end position="472"/>
    </location>
</feature>
<feature type="region of interest" description="Disordered" evidence="1">
    <location>
        <begin position="1"/>
        <end position="315"/>
    </location>
</feature>
<comment type="caution">
    <text evidence="2">The sequence shown here is derived from an EMBL/GenBank/DDBJ whole genome shotgun (WGS) entry which is preliminary data.</text>
</comment>
<dbReference type="InParanoid" id="A0A507AWN4"/>